<dbReference type="Proteomes" id="UP000828048">
    <property type="component" value="Chromosome 12"/>
</dbReference>
<comment type="caution">
    <text evidence="1">The sequence shown here is derived from an EMBL/GenBank/DDBJ whole genome shotgun (WGS) entry which is preliminary data.</text>
</comment>
<protein>
    <submittedName>
        <fullName evidence="1">Uncharacterized protein</fullName>
    </submittedName>
</protein>
<dbReference type="EMBL" id="CM037162">
    <property type="protein sequence ID" value="KAH7864727.1"/>
    <property type="molecule type" value="Genomic_DNA"/>
</dbReference>
<organism evidence="1 2">
    <name type="scientific">Vaccinium darrowii</name>
    <dbReference type="NCBI Taxonomy" id="229202"/>
    <lineage>
        <taxon>Eukaryota</taxon>
        <taxon>Viridiplantae</taxon>
        <taxon>Streptophyta</taxon>
        <taxon>Embryophyta</taxon>
        <taxon>Tracheophyta</taxon>
        <taxon>Spermatophyta</taxon>
        <taxon>Magnoliopsida</taxon>
        <taxon>eudicotyledons</taxon>
        <taxon>Gunneridae</taxon>
        <taxon>Pentapetalae</taxon>
        <taxon>asterids</taxon>
        <taxon>Ericales</taxon>
        <taxon>Ericaceae</taxon>
        <taxon>Vaccinioideae</taxon>
        <taxon>Vaccinieae</taxon>
        <taxon>Vaccinium</taxon>
    </lineage>
</organism>
<accession>A0ACB7ZGP8</accession>
<reference evidence="1 2" key="1">
    <citation type="journal article" date="2021" name="Hortic Res">
        <title>High-quality reference genome and annotation aids understanding of berry development for evergreen blueberry (Vaccinium darrowii).</title>
        <authorList>
            <person name="Yu J."/>
            <person name="Hulse-Kemp A.M."/>
            <person name="Babiker E."/>
            <person name="Staton M."/>
        </authorList>
    </citation>
    <scope>NUCLEOTIDE SEQUENCE [LARGE SCALE GENOMIC DNA]</scope>
    <source>
        <strain evidence="2">cv. NJ 8807/NJ 8810</strain>
        <tissue evidence="1">Young leaf</tissue>
    </source>
</reference>
<sequence length="19" mass="2016">DFFPKILVGGGGGYMQSSR</sequence>
<name>A0ACB7ZGP8_9ERIC</name>
<keyword evidence="2" id="KW-1185">Reference proteome</keyword>
<proteinExistence type="predicted"/>
<evidence type="ECO:0000313" key="2">
    <source>
        <dbReference type="Proteomes" id="UP000828048"/>
    </source>
</evidence>
<evidence type="ECO:0000313" key="1">
    <source>
        <dbReference type="EMBL" id="KAH7864727.1"/>
    </source>
</evidence>
<gene>
    <name evidence="1" type="ORF">Vadar_033104</name>
</gene>
<feature type="non-terminal residue" evidence="1">
    <location>
        <position position="1"/>
    </location>
</feature>